<evidence type="ECO:0000259" key="1">
    <source>
        <dbReference type="Pfam" id="PF09643"/>
    </source>
</evidence>
<dbReference type="Pfam" id="PF09643">
    <property type="entry name" value="YopX"/>
    <property type="match status" value="1"/>
</dbReference>
<reference evidence="2" key="1">
    <citation type="journal article" date="2014" name="Front. Microbiol.">
        <title>High frequency of phylogenetically diverse reductive dehalogenase-homologous genes in deep subseafloor sedimentary metagenomes.</title>
        <authorList>
            <person name="Kawai M."/>
            <person name="Futagami T."/>
            <person name="Toyoda A."/>
            <person name="Takaki Y."/>
            <person name="Nishi S."/>
            <person name="Hori S."/>
            <person name="Arai W."/>
            <person name="Tsubouchi T."/>
            <person name="Morono Y."/>
            <person name="Uchiyama I."/>
            <person name="Ito T."/>
            <person name="Fujiyama A."/>
            <person name="Inagaki F."/>
            <person name="Takami H."/>
        </authorList>
    </citation>
    <scope>NUCLEOTIDE SEQUENCE</scope>
    <source>
        <strain evidence="2">Expedition CK06-06</strain>
    </source>
</reference>
<dbReference type="EMBL" id="BARS01013328">
    <property type="protein sequence ID" value="GAF95739.1"/>
    <property type="molecule type" value="Genomic_DNA"/>
</dbReference>
<dbReference type="AlphaFoldDB" id="X0TR78"/>
<feature type="domain" description="YopX protein" evidence="1">
    <location>
        <begin position="5"/>
        <end position="79"/>
    </location>
</feature>
<sequence length="93" mass="11118">MRPIKFRAWDKENKTMRHIKEPASIGIHEDRAYFDEGWKESFIEDYIERSGYILMQHTGLSDKNGKEIYEGDIVKVRTRIDDEQGGYYLDEEE</sequence>
<dbReference type="InterPro" id="IPR019096">
    <property type="entry name" value="YopX_protein"/>
</dbReference>
<comment type="caution">
    <text evidence="2">The sequence shown here is derived from an EMBL/GenBank/DDBJ whole genome shotgun (WGS) entry which is preliminary data.</text>
</comment>
<dbReference type="Gene3D" id="2.30.30.290">
    <property type="entry name" value="YopX-like domains"/>
    <property type="match status" value="1"/>
</dbReference>
<feature type="non-terminal residue" evidence="2">
    <location>
        <position position="93"/>
    </location>
</feature>
<evidence type="ECO:0000313" key="2">
    <source>
        <dbReference type="EMBL" id="GAF95739.1"/>
    </source>
</evidence>
<gene>
    <name evidence="2" type="ORF">S01H1_23219</name>
</gene>
<protein>
    <recommendedName>
        <fullName evidence="1">YopX protein domain-containing protein</fullName>
    </recommendedName>
</protein>
<dbReference type="InterPro" id="IPR010024">
    <property type="entry name" value="CHP16711"/>
</dbReference>
<dbReference type="InterPro" id="IPR023385">
    <property type="entry name" value="YopX-like_C"/>
</dbReference>
<proteinExistence type="predicted"/>
<name>X0TR78_9ZZZZ</name>
<dbReference type="SUPFAM" id="SSF159006">
    <property type="entry name" value="YopX-like"/>
    <property type="match status" value="1"/>
</dbReference>
<dbReference type="NCBIfam" id="TIGR01671">
    <property type="entry name" value="phage_TIGR01671"/>
    <property type="match status" value="1"/>
</dbReference>
<organism evidence="2">
    <name type="scientific">marine sediment metagenome</name>
    <dbReference type="NCBI Taxonomy" id="412755"/>
    <lineage>
        <taxon>unclassified sequences</taxon>
        <taxon>metagenomes</taxon>
        <taxon>ecological metagenomes</taxon>
    </lineage>
</organism>
<accession>X0TR78</accession>